<evidence type="ECO:0000313" key="3">
    <source>
        <dbReference type="Proteomes" id="UP000033616"/>
    </source>
</evidence>
<gene>
    <name evidence="2" type="ORF">OCHUTO_0516</name>
</gene>
<reference evidence="2 3" key="1">
    <citation type="submission" date="2015-02" db="EMBL/GenBank/DDBJ databases">
        <title>Genome Sequencing of Rickettsiales.</title>
        <authorList>
            <person name="Daugherty S.C."/>
            <person name="Su Q."/>
            <person name="Abolude K."/>
            <person name="Beier-Sexton M."/>
            <person name="Carlyon J.A."/>
            <person name="Carter R."/>
            <person name="Day N.P."/>
            <person name="Dumler S.J."/>
            <person name="Dyachenko V."/>
            <person name="Godinez A."/>
            <person name="Kurtti T.J."/>
            <person name="Lichay M."/>
            <person name="Mullins K.E."/>
            <person name="Ott S."/>
            <person name="Pappas-Brown V."/>
            <person name="Paris D.H."/>
            <person name="Patel P."/>
            <person name="Richards A.L."/>
            <person name="Sadzewicz L."/>
            <person name="Sears K."/>
            <person name="Seidman D."/>
            <person name="Sengamalay N."/>
            <person name="Stenos J."/>
            <person name="Tallon L.J."/>
            <person name="Vincent G."/>
            <person name="Fraser C.M."/>
            <person name="Munderloh U."/>
            <person name="Dunning-Hotopp J.C."/>
        </authorList>
    </citation>
    <scope>NUCLEOTIDE SEQUENCE [LARGE SCALE GENOMIC DNA]</scope>
    <source>
        <strain evidence="2 3">Fuller</strain>
    </source>
</reference>
<sequence>MHKNNTQTQLKQHSKISNKENLSKALKQNILRRKKPKYTQPLVNK</sequence>
<organism evidence="2 3">
    <name type="scientific">Orientia chuto str. Dubai</name>
    <dbReference type="NCBI Taxonomy" id="1359168"/>
    <lineage>
        <taxon>Bacteria</taxon>
        <taxon>Pseudomonadati</taxon>
        <taxon>Pseudomonadota</taxon>
        <taxon>Alphaproteobacteria</taxon>
        <taxon>Rickettsiales</taxon>
        <taxon>Rickettsiaceae</taxon>
        <taxon>Rickettsieae</taxon>
        <taxon>Orientia</taxon>
    </lineage>
</organism>
<accession>A0A0F3MKK1</accession>
<protein>
    <submittedName>
        <fullName evidence="2">Uncharacterized protein</fullName>
    </submittedName>
</protein>
<feature type="compositionally biased region" description="Polar residues" evidence="1">
    <location>
        <begin position="1"/>
        <end position="11"/>
    </location>
</feature>
<evidence type="ECO:0000313" key="2">
    <source>
        <dbReference type="EMBL" id="KJV56270.1"/>
    </source>
</evidence>
<evidence type="ECO:0000256" key="1">
    <source>
        <dbReference type="SAM" id="MobiDB-lite"/>
    </source>
</evidence>
<dbReference type="EMBL" id="LANP01000011">
    <property type="protein sequence ID" value="KJV56270.1"/>
    <property type="molecule type" value="Genomic_DNA"/>
</dbReference>
<dbReference type="PATRIC" id="fig|1359168.3.peg.98"/>
<dbReference type="Proteomes" id="UP000033616">
    <property type="component" value="Unassembled WGS sequence"/>
</dbReference>
<proteinExistence type="predicted"/>
<feature type="region of interest" description="Disordered" evidence="1">
    <location>
        <begin position="1"/>
        <end position="45"/>
    </location>
</feature>
<dbReference type="AlphaFoldDB" id="A0A0F3MKK1"/>
<keyword evidence="3" id="KW-1185">Reference proteome</keyword>
<comment type="caution">
    <text evidence="2">The sequence shown here is derived from an EMBL/GenBank/DDBJ whole genome shotgun (WGS) entry which is preliminary data.</text>
</comment>
<name>A0A0F3MKK1_9RICK</name>